<proteinExistence type="predicted"/>
<reference evidence="1" key="1">
    <citation type="submission" date="2019-08" db="EMBL/GenBank/DDBJ databases">
        <authorList>
            <person name="Kucharzyk K."/>
            <person name="Murdoch R.W."/>
            <person name="Higgins S."/>
            <person name="Loffler F."/>
        </authorList>
    </citation>
    <scope>NUCLEOTIDE SEQUENCE</scope>
</reference>
<dbReference type="Gene3D" id="3.40.30.10">
    <property type="entry name" value="Glutaredoxin"/>
    <property type="match status" value="1"/>
</dbReference>
<dbReference type="InterPro" id="IPR036249">
    <property type="entry name" value="Thioredoxin-like_sf"/>
</dbReference>
<accession>A0A645C8G3</accession>
<gene>
    <name evidence="1" type="ORF">SDC9_119006</name>
</gene>
<dbReference type="AlphaFoldDB" id="A0A645C8G3"/>
<dbReference type="EMBL" id="VSSQ01024491">
    <property type="protein sequence ID" value="MPM72033.1"/>
    <property type="molecule type" value="Genomic_DNA"/>
</dbReference>
<sequence length="112" mass="13466">MQVQYIFSSFSSELEVSARYLIAVYLQRSLKERELIYTEWFKKGKFNKEAFFEKYSVDINTVAVTEEFNRHKAWIRVSQLRATPTVLVNGYKLPDNYKIEDLKYFIDLEFEI</sequence>
<evidence type="ECO:0008006" key="2">
    <source>
        <dbReference type="Google" id="ProtNLM"/>
    </source>
</evidence>
<evidence type="ECO:0000313" key="1">
    <source>
        <dbReference type="EMBL" id="MPM72033.1"/>
    </source>
</evidence>
<dbReference type="SUPFAM" id="SSF52833">
    <property type="entry name" value="Thioredoxin-like"/>
    <property type="match status" value="1"/>
</dbReference>
<organism evidence="1">
    <name type="scientific">bioreactor metagenome</name>
    <dbReference type="NCBI Taxonomy" id="1076179"/>
    <lineage>
        <taxon>unclassified sequences</taxon>
        <taxon>metagenomes</taxon>
        <taxon>ecological metagenomes</taxon>
    </lineage>
</organism>
<comment type="caution">
    <text evidence="1">The sequence shown here is derived from an EMBL/GenBank/DDBJ whole genome shotgun (WGS) entry which is preliminary data.</text>
</comment>
<protein>
    <recommendedName>
        <fullName evidence="2">Thioredoxin-like fold domain-containing protein</fullName>
    </recommendedName>
</protein>
<name>A0A645C8G3_9ZZZZ</name>